<dbReference type="Proteomes" id="UP001239111">
    <property type="component" value="Chromosome 4"/>
</dbReference>
<proteinExistence type="predicted"/>
<reference evidence="1" key="1">
    <citation type="submission" date="2023-04" db="EMBL/GenBank/DDBJ databases">
        <title>A chromosome-level genome assembly of the parasitoid wasp Eretmocerus hayati.</title>
        <authorList>
            <person name="Zhong Y."/>
            <person name="Liu S."/>
            <person name="Liu Y."/>
        </authorList>
    </citation>
    <scope>NUCLEOTIDE SEQUENCE</scope>
    <source>
        <strain evidence="1">ZJU_SS_LIU_2023</strain>
    </source>
</reference>
<accession>A0ACC2N782</accession>
<evidence type="ECO:0000313" key="1">
    <source>
        <dbReference type="EMBL" id="KAJ8666573.1"/>
    </source>
</evidence>
<evidence type="ECO:0000313" key="2">
    <source>
        <dbReference type="Proteomes" id="UP001239111"/>
    </source>
</evidence>
<gene>
    <name evidence="1" type="ORF">QAD02_008235</name>
</gene>
<protein>
    <submittedName>
        <fullName evidence="1">Uncharacterized protein</fullName>
    </submittedName>
</protein>
<dbReference type="EMBL" id="CM056744">
    <property type="protein sequence ID" value="KAJ8666573.1"/>
    <property type="molecule type" value="Genomic_DNA"/>
</dbReference>
<name>A0ACC2N782_9HYME</name>
<organism evidence="1 2">
    <name type="scientific">Eretmocerus hayati</name>
    <dbReference type="NCBI Taxonomy" id="131215"/>
    <lineage>
        <taxon>Eukaryota</taxon>
        <taxon>Metazoa</taxon>
        <taxon>Ecdysozoa</taxon>
        <taxon>Arthropoda</taxon>
        <taxon>Hexapoda</taxon>
        <taxon>Insecta</taxon>
        <taxon>Pterygota</taxon>
        <taxon>Neoptera</taxon>
        <taxon>Endopterygota</taxon>
        <taxon>Hymenoptera</taxon>
        <taxon>Apocrita</taxon>
        <taxon>Proctotrupomorpha</taxon>
        <taxon>Chalcidoidea</taxon>
        <taxon>Aphelinidae</taxon>
        <taxon>Aphelininae</taxon>
        <taxon>Eretmocerus</taxon>
    </lineage>
</organism>
<keyword evidence="2" id="KW-1185">Reference proteome</keyword>
<sequence>MPGGGPTVAADGNHSGADDRGGKVTDVHDISRDEPAFLLSAQEVFDLIDKVTEQNEVLLGWFRSVKYAEKKVKIGEAISSINATLNKLSSAYLSSLAAHRVNEAYRNDFLTSCKKFDQAIPALNVISAGPVTTYANIIRQPTTEPSQKVSLPEGKSFPIKVPKQIVIGPTEASGPLVANSSVISTSKVPNVG</sequence>
<comment type="caution">
    <text evidence="1">The sequence shown here is derived from an EMBL/GenBank/DDBJ whole genome shotgun (WGS) entry which is preliminary data.</text>
</comment>